<keyword evidence="3" id="KW-1185">Reference proteome</keyword>
<dbReference type="InterPro" id="IPR038606">
    <property type="entry name" value="To_sf"/>
</dbReference>
<sequence>MFAAVFVLTLVTAYAAEMPSYINVCGRNDPNLNQCIVDNINNLRSKICEGLTDLGLPPLEPLNIKKLVISETSNSKIYINDVQITGLCDYVINSFTADLDKLNFDIDLSLNRMYLNGTYDIDVHILVPIAHKAPIYLTTDAASMKASAHAEMANKGDKKHMYVSEVKTNIDVKGYDAKYGFNENELGQLGQILGGLIGSNQEEFIERIIPSLEEEVSKWIISIFNGLFKKFSYDEIFPDRT</sequence>
<dbReference type="EMBL" id="OZ034826">
    <property type="protein sequence ID" value="CAL1681946.1"/>
    <property type="molecule type" value="Genomic_DNA"/>
</dbReference>
<dbReference type="SMART" id="SM00700">
    <property type="entry name" value="JHBP"/>
    <property type="match status" value="1"/>
</dbReference>
<dbReference type="InterPro" id="IPR010562">
    <property type="entry name" value="Haemolymph_juvenile_hormone-bd"/>
</dbReference>
<gene>
    <name evidence="2" type="ORF">LPLAT_LOCUS7857</name>
</gene>
<accession>A0AAV2NQ99</accession>
<protein>
    <submittedName>
        <fullName evidence="2">Uncharacterized protein</fullName>
    </submittedName>
</protein>
<organism evidence="2 3">
    <name type="scientific">Lasius platythorax</name>
    <dbReference type="NCBI Taxonomy" id="488582"/>
    <lineage>
        <taxon>Eukaryota</taxon>
        <taxon>Metazoa</taxon>
        <taxon>Ecdysozoa</taxon>
        <taxon>Arthropoda</taxon>
        <taxon>Hexapoda</taxon>
        <taxon>Insecta</taxon>
        <taxon>Pterygota</taxon>
        <taxon>Neoptera</taxon>
        <taxon>Endopterygota</taxon>
        <taxon>Hymenoptera</taxon>
        <taxon>Apocrita</taxon>
        <taxon>Aculeata</taxon>
        <taxon>Formicoidea</taxon>
        <taxon>Formicidae</taxon>
        <taxon>Formicinae</taxon>
        <taxon>Lasius</taxon>
        <taxon>Lasius</taxon>
    </lineage>
</organism>
<proteinExistence type="predicted"/>
<feature type="chain" id="PRO_5043965668" evidence="1">
    <location>
        <begin position="16"/>
        <end position="241"/>
    </location>
</feature>
<keyword evidence="1" id="KW-0732">Signal</keyword>
<name>A0AAV2NQ99_9HYME</name>
<feature type="signal peptide" evidence="1">
    <location>
        <begin position="1"/>
        <end position="15"/>
    </location>
</feature>
<evidence type="ECO:0000313" key="3">
    <source>
        <dbReference type="Proteomes" id="UP001497644"/>
    </source>
</evidence>
<dbReference type="Proteomes" id="UP001497644">
    <property type="component" value="Chromosome 3"/>
</dbReference>
<evidence type="ECO:0000256" key="1">
    <source>
        <dbReference type="SAM" id="SignalP"/>
    </source>
</evidence>
<evidence type="ECO:0000313" key="2">
    <source>
        <dbReference type="EMBL" id="CAL1681946.1"/>
    </source>
</evidence>
<reference evidence="2" key="1">
    <citation type="submission" date="2024-04" db="EMBL/GenBank/DDBJ databases">
        <authorList>
            <consortium name="Molecular Ecology Group"/>
        </authorList>
    </citation>
    <scope>NUCLEOTIDE SEQUENCE</scope>
</reference>
<dbReference type="AlphaFoldDB" id="A0AAV2NQ99"/>
<dbReference type="PANTHER" id="PTHR11008">
    <property type="entry name" value="PROTEIN TAKEOUT-LIKE PROTEIN"/>
    <property type="match status" value="1"/>
</dbReference>
<dbReference type="Pfam" id="PF06585">
    <property type="entry name" value="JHBP"/>
    <property type="match status" value="1"/>
</dbReference>
<dbReference type="PANTHER" id="PTHR11008:SF41">
    <property type="entry name" value="RE70318P"/>
    <property type="match status" value="1"/>
</dbReference>
<dbReference type="Gene3D" id="3.15.10.30">
    <property type="entry name" value="Haemolymph juvenile hormone binding protein"/>
    <property type="match status" value="1"/>
</dbReference>